<dbReference type="InterPro" id="IPR008983">
    <property type="entry name" value="Tumour_necrosis_fac-like_dom"/>
</dbReference>
<dbReference type="Pfam" id="PF00386">
    <property type="entry name" value="C1q"/>
    <property type="match status" value="1"/>
</dbReference>
<protein>
    <recommendedName>
        <fullName evidence="5">C1q domain-containing protein</fullName>
    </recommendedName>
</protein>
<dbReference type="AlphaFoldDB" id="A0A8W8JH95"/>
<evidence type="ECO:0000259" key="5">
    <source>
        <dbReference type="PROSITE" id="PS50871"/>
    </source>
</evidence>
<evidence type="ECO:0000256" key="2">
    <source>
        <dbReference type="ARBA" id="ARBA00022525"/>
    </source>
</evidence>
<feature type="chain" id="PRO_5036493762" description="C1q domain-containing protein" evidence="4">
    <location>
        <begin position="23"/>
        <end position="398"/>
    </location>
</feature>
<feature type="domain" description="C1q" evidence="5">
    <location>
        <begin position="265"/>
        <end position="398"/>
    </location>
</feature>
<evidence type="ECO:0000313" key="7">
    <source>
        <dbReference type="Proteomes" id="UP000005408"/>
    </source>
</evidence>
<dbReference type="Gene3D" id="2.60.120.40">
    <property type="match status" value="1"/>
</dbReference>
<dbReference type="PANTHER" id="PTHR15427">
    <property type="entry name" value="EMILIN ELASTIN MICROFIBRIL INTERFACE-LOCATED PROTEIN ELASTIN MICROFIBRIL INTERFACER"/>
    <property type="match status" value="1"/>
</dbReference>
<reference evidence="6" key="1">
    <citation type="submission" date="2022-08" db="UniProtKB">
        <authorList>
            <consortium name="EnsemblMetazoa"/>
        </authorList>
    </citation>
    <scope>IDENTIFICATION</scope>
    <source>
        <strain evidence="6">05x7-T-G4-1.051#20</strain>
    </source>
</reference>
<evidence type="ECO:0000256" key="4">
    <source>
        <dbReference type="SAM" id="SignalP"/>
    </source>
</evidence>
<organism evidence="6 7">
    <name type="scientific">Magallana gigas</name>
    <name type="common">Pacific oyster</name>
    <name type="synonym">Crassostrea gigas</name>
    <dbReference type="NCBI Taxonomy" id="29159"/>
    <lineage>
        <taxon>Eukaryota</taxon>
        <taxon>Metazoa</taxon>
        <taxon>Spiralia</taxon>
        <taxon>Lophotrochozoa</taxon>
        <taxon>Mollusca</taxon>
        <taxon>Bivalvia</taxon>
        <taxon>Autobranchia</taxon>
        <taxon>Pteriomorphia</taxon>
        <taxon>Ostreida</taxon>
        <taxon>Ostreoidea</taxon>
        <taxon>Ostreidae</taxon>
        <taxon>Magallana</taxon>
    </lineage>
</organism>
<dbReference type="EnsemblMetazoa" id="G19377.1">
    <property type="protein sequence ID" value="G19377.1:cds"/>
    <property type="gene ID" value="G19377"/>
</dbReference>
<name>A0A8W8JH95_MAGGI</name>
<dbReference type="PROSITE" id="PS50871">
    <property type="entry name" value="C1Q"/>
    <property type="match status" value="1"/>
</dbReference>
<feature type="coiled-coil region" evidence="3">
    <location>
        <begin position="146"/>
        <end position="212"/>
    </location>
</feature>
<dbReference type="SUPFAM" id="SSF49842">
    <property type="entry name" value="TNF-like"/>
    <property type="match status" value="1"/>
</dbReference>
<keyword evidence="2" id="KW-0964">Secreted</keyword>
<dbReference type="GO" id="GO:0005581">
    <property type="term" value="C:collagen trimer"/>
    <property type="evidence" value="ECO:0007669"/>
    <property type="project" value="UniProtKB-KW"/>
</dbReference>
<evidence type="ECO:0000256" key="1">
    <source>
        <dbReference type="ARBA" id="ARBA00004613"/>
    </source>
</evidence>
<dbReference type="Proteomes" id="UP000005408">
    <property type="component" value="Unassembled WGS sequence"/>
</dbReference>
<dbReference type="PRINTS" id="PR00007">
    <property type="entry name" value="COMPLEMNTC1Q"/>
</dbReference>
<dbReference type="InterPro" id="IPR050392">
    <property type="entry name" value="Collagen/C1q_domain"/>
</dbReference>
<keyword evidence="3" id="KW-0175">Coiled coil</keyword>
<keyword evidence="7" id="KW-1185">Reference proteome</keyword>
<sequence>MSQLSLSGNLFLFAVFVWGVSSRQFASRLDVPTRLSTSTPSTSARPSTYDNFFTNRWITTTTKGPAHPYPATSPFMYNYLTNQWITSTRTTHPQITIPNSFSKSQWIGEPRLSPTASQYSTTAAEKLLPNDATLLHQILIQETSLRVELQKTVWDLMKEVEQMKKNQMEEKSKQDIVNQQLINNITLLRSENKKLRDELSVVQQQAQNKSSNSGLHSYHDFTNVSKELQNFKREFRYFSLGFLDIQQDIDRINTQQENVTTAIKDMLVKVAFTATRTLSQSFTTETAVVFSNIPTNIGGGYNAVTGIFTAPLGGIYLFDCKLTDNQNRDGTSIFFVKNGAYQGSHVGNDGPTNLFRSSSSSIVLELIPGDMVWLKVYGVSSFHTKTIIGEQILTGFLL</sequence>
<proteinExistence type="predicted"/>
<evidence type="ECO:0000256" key="3">
    <source>
        <dbReference type="SAM" id="Coils"/>
    </source>
</evidence>
<dbReference type="SMART" id="SM00110">
    <property type="entry name" value="C1Q"/>
    <property type="match status" value="1"/>
</dbReference>
<comment type="subcellular location">
    <subcellularLocation>
        <location evidence="1">Secreted</location>
    </subcellularLocation>
</comment>
<keyword evidence="4" id="KW-0732">Signal</keyword>
<dbReference type="PANTHER" id="PTHR15427:SF33">
    <property type="entry name" value="COLLAGEN IV NC1 DOMAIN-CONTAINING PROTEIN"/>
    <property type="match status" value="1"/>
</dbReference>
<accession>A0A8W8JH95</accession>
<feature type="signal peptide" evidence="4">
    <location>
        <begin position="1"/>
        <end position="22"/>
    </location>
</feature>
<evidence type="ECO:0000313" key="6">
    <source>
        <dbReference type="EnsemblMetazoa" id="G19377.1:cds"/>
    </source>
</evidence>
<dbReference type="InterPro" id="IPR001073">
    <property type="entry name" value="C1q_dom"/>
</dbReference>